<dbReference type="EMBL" id="CAADRA010005469">
    <property type="protein sequence ID" value="VFT90183.1"/>
    <property type="molecule type" value="Genomic_DNA"/>
</dbReference>
<keyword evidence="5" id="KW-1185">Reference proteome</keyword>
<dbReference type="OrthoDB" id="10250354at2759"/>
<dbReference type="Proteomes" id="UP000332933">
    <property type="component" value="Unassembled WGS sequence"/>
</dbReference>
<dbReference type="InterPro" id="IPR043183">
    <property type="entry name" value="DNJB2/6-like"/>
</dbReference>
<dbReference type="Pfam" id="PF00226">
    <property type="entry name" value="DnaJ"/>
    <property type="match status" value="1"/>
</dbReference>
<evidence type="ECO:0000313" key="5">
    <source>
        <dbReference type="Proteomes" id="UP000332933"/>
    </source>
</evidence>
<accession>A0A485KZX9</accession>
<dbReference type="SMART" id="SM00271">
    <property type="entry name" value="DnaJ"/>
    <property type="match status" value="1"/>
</dbReference>
<feature type="compositionally biased region" description="Polar residues" evidence="1">
    <location>
        <begin position="206"/>
        <end position="217"/>
    </location>
</feature>
<dbReference type="InterPro" id="IPR001623">
    <property type="entry name" value="DnaJ_domain"/>
</dbReference>
<dbReference type="AlphaFoldDB" id="A0A485KZX9"/>
<gene>
    <name evidence="4" type="primary">Aste57867_13344</name>
    <name evidence="3" type="ORF">As57867_013294</name>
    <name evidence="4" type="ORF">ASTE57867_13344</name>
</gene>
<dbReference type="GO" id="GO:0051082">
    <property type="term" value="F:unfolded protein binding"/>
    <property type="evidence" value="ECO:0007669"/>
    <property type="project" value="InterPro"/>
</dbReference>
<dbReference type="InterPro" id="IPR036869">
    <property type="entry name" value="J_dom_sf"/>
</dbReference>
<dbReference type="EMBL" id="VJMH01005448">
    <property type="protein sequence ID" value="KAF0695824.1"/>
    <property type="molecule type" value="Genomic_DNA"/>
</dbReference>
<dbReference type="PROSITE" id="PS50076">
    <property type="entry name" value="DNAJ_2"/>
    <property type="match status" value="1"/>
</dbReference>
<dbReference type="SUPFAM" id="SSF46565">
    <property type="entry name" value="Chaperone J-domain"/>
    <property type="match status" value="1"/>
</dbReference>
<dbReference type="CDD" id="cd06257">
    <property type="entry name" value="DnaJ"/>
    <property type="match status" value="1"/>
</dbReference>
<reference evidence="3" key="2">
    <citation type="submission" date="2019-06" db="EMBL/GenBank/DDBJ databases">
        <title>Genomics analysis of Aphanomyces spp. identifies a new class of oomycete effector associated with host adaptation.</title>
        <authorList>
            <person name="Gaulin E."/>
        </authorList>
    </citation>
    <scope>NUCLEOTIDE SEQUENCE</scope>
    <source>
        <strain evidence="3">CBS 578.67</strain>
    </source>
</reference>
<dbReference type="PANTHER" id="PTHR45168:SF3">
    <property type="entry name" value="DNAJ HEAT SHOCK PROTEIN FAMILY (HSP40) MEMBER B2"/>
    <property type="match status" value="1"/>
</dbReference>
<name>A0A485KZX9_9STRA</name>
<sequence>MENYYDILEVNEQVTDQEIKQAYRKLAVKWHPDKNHDPGAEERFKKIGEAYSVLSDPVKREDYNYKRKYCRGGPAASQRTGSRGRGDGVWPPGAPQPFEPFSFFDAEDIFRAFFGSEDPFLHMHRRMVDLHQQRTAPRARDPFGGRGLGLGFGMLDDLLDDHMTLGSGMGGFGNIMMSSTSFGGGSGGAMIFSSSSSSTSSRDRNGQTVTKTTSTIQHPDGRVETKTDEYVNGMLVNSTSNLAAASPSRLSSAGRMQLEPDRAHAVHVDTNRARRRSGFY</sequence>
<evidence type="ECO:0000313" key="4">
    <source>
        <dbReference type="EMBL" id="VFT90183.1"/>
    </source>
</evidence>
<dbReference type="PROSITE" id="PS00636">
    <property type="entry name" value="DNAJ_1"/>
    <property type="match status" value="1"/>
</dbReference>
<protein>
    <submittedName>
        <fullName evidence="4">Aste57867_13344 protein</fullName>
    </submittedName>
</protein>
<dbReference type="PANTHER" id="PTHR45168">
    <property type="entry name" value="DNAJ HOMOLOG SUBFAMILY B MEMBER 2"/>
    <property type="match status" value="1"/>
</dbReference>
<feature type="region of interest" description="Disordered" evidence="1">
    <location>
        <begin position="193"/>
        <end position="219"/>
    </location>
</feature>
<feature type="region of interest" description="Disordered" evidence="1">
    <location>
        <begin position="70"/>
        <end position="92"/>
    </location>
</feature>
<evidence type="ECO:0000313" key="3">
    <source>
        <dbReference type="EMBL" id="KAF0695824.1"/>
    </source>
</evidence>
<proteinExistence type="predicted"/>
<evidence type="ECO:0000259" key="2">
    <source>
        <dbReference type="PROSITE" id="PS50076"/>
    </source>
</evidence>
<dbReference type="InterPro" id="IPR018253">
    <property type="entry name" value="DnaJ_domain_CS"/>
</dbReference>
<feature type="domain" description="J" evidence="2">
    <location>
        <begin position="3"/>
        <end position="67"/>
    </location>
</feature>
<evidence type="ECO:0000256" key="1">
    <source>
        <dbReference type="SAM" id="MobiDB-lite"/>
    </source>
</evidence>
<reference evidence="4 5" key="1">
    <citation type="submission" date="2019-03" db="EMBL/GenBank/DDBJ databases">
        <authorList>
            <person name="Gaulin E."/>
            <person name="Dumas B."/>
        </authorList>
    </citation>
    <scope>NUCLEOTIDE SEQUENCE [LARGE SCALE GENOMIC DNA]</scope>
    <source>
        <strain evidence="4">CBS 568.67</strain>
    </source>
</reference>
<dbReference type="Gene3D" id="1.10.287.110">
    <property type="entry name" value="DnaJ domain"/>
    <property type="match status" value="1"/>
</dbReference>
<dbReference type="GO" id="GO:0030544">
    <property type="term" value="F:Hsp70 protein binding"/>
    <property type="evidence" value="ECO:0007669"/>
    <property type="project" value="InterPro"/>
</dbReference>
<dbReference type="PRINTS" id="PR00625">
    <property type="entry name" value="JDOMAIN"/>
</dbReference>
<organism evidence="4 5">
    <name type="scientific">Aphanomyces stellatus</name>
    <dbReference type="NCBI Taxonomy" id="120398"/>
    <lineage>
        <taxon>Eukaryota</taxon>
        <taxon>Sar</taxon>
        <taxon>Stramenopiles</taxon>
        <taxon>Oomycota</taxon>
        <taxon>Saprolegniomycetes</taxon>
        <taxon>Saprolegniales</taxon>
        <taxon>Verrucalvaceae</taxon>
        <taxon>Aphanomyces</taxon>
    </lineage>
</organism>